<protein>
    <recommendedName>
        <fullName evidence="5">trypsin</fullName>
        <ecNumber evidence="5">3.4.21.4</ecNumber>
    </recommendedName>
</protein>
<evidence type="ECO:0000256" key="6">
    <source>
        <dbReference type="SAM" id="SignalP"/>
    </source>
</evidence>
<dbReference type="PANTHER" id="PTHR24276:SF97">
    <property type="entry name" value="GH13245P2-RELATED"/>
    <property type="match status" value="1"/>
</dbReference>
<dbReference type="InterPro" id="IPR043504">
    <property type="entry name" value="Peptidase_S1_PA_chymotrypsin"/>
</dbReference>
<dbReference type="AlphaFoldDB" id="A0ABD2HIF6"/>
<dbReference type="Pfam" id="PF00089">
    <property type="entry name" value="Trypsin"/>
    <property type="match status" value="1"/>
</dbReference>
<keyword evidence="6" id="KW-0732">Signal</keyword>
<feature type="chain" id="PRO_5044839243" description="trypsin" evidence="6">
    <location>
        <begin position="20"/>
        <end position="260"/>
    </location>
</feature>
<feature type="signal peptide" evidence="6">
    <location>
        <begin position="1"/>
        <end position="19"/>
    </location>
</feature>
<accession>A0ABD2HIF6</accession>
<keyword evidence="9" id="KW-1185">Reference proteome</keyword>
<dbReference type="InterPro" id="IPR001254">
    <property type="entry name" value="Trypsin_dom"/>
</dbReference>
<name>A0ABD2HIF6_PAGBO</name>
<evidence type="ECO:0000256" key="1">
    <source>
        <dbReference type="ARBA" id="ARBA00007664"/>
    </source>
</evidence>
<dbReference type="InterPro" id="IPR009003">
    <property type="entry name" value="Peptidase_S1_PA"/>
</dbReference>
<comment type="similarity">
    <text evidence="1">Belongs to the peptidase S1 family.</text>
</comment>
<dbReference type="PANTHER" id="PTHR24276">
    <property type="entry name" value="POLYSERASE-RELATED"/>
    <property type="match status" value="1"/>
</dbReference>
<reference evidence="8 9" key="1">
    <citation type="journal article" date="2022" name="G3 (Bethesda)">
        <title>Evaluating Illumina-, Nanopore-, and PacBio-based genome assembly strategies with the bald notothen, Trematomus borchgrevinki.</title>
        <authorList>
            <person name="Rayamajhi N."/>
            <person name="Cheng C.C."/>
            <person name="Catchen J.M."/>
        </authorList>
    </citation>
    <scope>NUCLEOTIDE SEQUENCE [LARGE SCALE GENOMIC DNA]</scope>
    <source>
        <strain evidence="8">AGRC-2024</strain>
    </source>
</reference>
<dbReference type="SUPFAM" id="SSF50494">
    <property type="entry name" value="Trypsin-like serine proteases"/>
    <property type="match status" value="1"/>
</dbReference>
<dbReference type="EC" id="3.4.21.4" evidence="5"/>
<dbReference type="GO" id="GO:0004252">
    <property type="term" value="F:serine-type endopeptidase activity"/>
    <property type="evidence" value="ECO:0007669"/>
    <property type="project" value="UniProtKB-EC"/>
</dbReference>
<sequence length="260" mass="27892">MAGMMTSLLLLLLAGVTVGRVVDLQKRIVGGVQCDATDRLYHVKLIPNIGGVDDLCGGSLISEDWILTAGHCVPKVGLGRVTAYLRVNRDGTTNPFVINNAEILRYEDNGVTHDIALLKLPKAAKGFEIVKLPDCKKRPVKGEKVQIAGHAATGRNDANTDVNGLSRTLQCAETKVVDCVLGRCSSAMLYADPGKVFCYQRAGVDTRPGDSGGGVMYNGMIYGVHIRGFSVTCTGPSTAMDLCTNEYRVWIEGHTGLHFP</sequence>
<dbReference type="InterPro" id="IPR001314">
    <property type="entry name" value="Peptidase_S1A"/>
</dbReference>
<evidence type="ECO:0000313" key="9">
    <source>
        <dbReference type="Proteomes" id="UP001619887"/>
    </source>
</evidence>
<keyword evidence="2" id="KW-0222">Digestion</keyword>
<dbReference type="GO" id="GO:0007586">
    <property type="term" value="P:digestion"/>
    <property type="evidence" value="ECO:0007669"/>
    <property type="project" value="UniProtKB-KW"/>
</dbReference>
<dbReference type="InterPro" id="IPR050430">
    <property type="entry name" value="Peptidase_S1"/>
</dbReference>
<dbReference type="SMART" id="SM00020">
    <property type="entry name" value="Tryp_SPc"/>
    <property type="match status" value="1"/>
</dbReference>
<dbReference type="Gene3D" id="2.40.10.10">
    <property type="entry name" value="Trypsin-like serine proteases"/>
    <property type="match status" value="1"/>
</dbReference>
<reference evidence="8 9" key="2">
    <citation type="journal article" date="2024" name="G3 (Bethesda)">
        <title>The genome of the cryopelagic Antarctic bald notothen, Trematomus borchgrevinki.</title>
        <authorList>
            <person name="Rayamajhi N."/>
            <person name="Rivera-Colon A.G."/>
            <person name="Minhas B.F."/>
            <person name="Cheng C.C."/>
            <person name="Catchen J.M."/>
        </authorList>
    </citation>
    <scope>NUCLEOTIDE SEQUENCE [LARGE SCALE GENOMIC DNA]</scope>
    <source>
        <strain evidence="8">AGRC-2024</strain>
    </source>
</reference>
<keyword evidence="3" id="KW-1015">Disulfide bond</keyword>
<comment type="catalytic activity">
    <reaction evidence="4">
        <text>Preferential cleavage: Arg-|-Xaa, Lys-|-Xaa.</text>
        <dbReference type="EC" id="3.4.21.4"/>
    </reaction>
</comment>
<proteinExistence type="inferred from homology"/>
<evidence type="ECO:0000256" key="4">
    <source>
        <dbReference type="ARBA" id="ARBA00036320"/>
    </source>
</evidence>
<dbReference type="PRINTS" id="PR00722">
    <property type="entry name" value="CHYMOTRYPSIN"/>
</dbReference>
<dbReference type="EMBL" id="JBIYXZ010002068">
    <property type="protein sequence ID" value="KAL3066274.1"/>
    <property type="molecule type" value="Genomic_DNA"/>
</dbReference>
<evidence type="ECO:0000256" key="2">
    <source>
        <dbReference type="ARBA" id="ARBA00022757"/>
    </source>
</evidence>
<dbReference type="PROSITE" id="PS00134">
    <property type="entry name" value="TRYPSIN_HIS"/>
    <property type="match status" value="1"/>
</dbReference>
<comment type="caution">
    <text evidence="8">The sequence shown here is derived from an EMBL/GenBank/DDBJ whole genome shotgun (WGS) entry which is preliminary data.</text>
</comment>
<dbReference type="Proteomes" id="UP001619887">
    <property type="component" value="Unassembled WGS sequence"/>
</dbReference>
<dbReference type="InterPro" id="IPR018114">
    <property type="entry name" value="TRYPSIN_HIS"/>
</dbReference>
<gene>
    <name evidence="8" type="ORF">OYC64_016262</name>
</gene>
<organism evidence="8 9">
    <name type="scientific">Pagothenia borchgrevinki</name>
    <name type="common">Bald rockcod</name>
    <name type="synonym">Trematomus borchgrevinki</name>
    <dbReference type="NCBI Taxonomy" id="8213"/>
    <lineage>
        <taxon>Eukaryota</taxon>
        <taxon>Metazoa</taxon>
        <taxon>Chordata</taxon>
        <taxon>Craniata</taxon>
        <taxon>Vertebrata</taxon>
        <taxon>Euteleostomi</taxon>
        <taxon>Actinopterygii</taxon>
        <taxon>Neopterygii</taxon>
        <taxon>Teleostei</taxon>
        <taxon>Neoteleostei</taxon>
        <taxon>Acanthomorphata</taxon>
        <taxon>Eupercaria</taxon>
        <taxon>Perciformes</taxon>
        <taxon>Notothenioidei</taxon>
        <taxon>Nototheniidae</taxon>
        <taxon>Pagothenia</taxon>
    </lineage>
</organism>
<dbReference type="PROSITE" id="PS50240">
    <property type="entry name" value="TRYPSIN_DOM"/>
    <property type="match status" value="1"/>
</dbReference>
<evidence type="ECO:0000313" key="8">
    <source>
        <dbReference type="EMBL" id="KAL3066274.1"/>
    </source>
</evidence>
<evidence type="ECO:0000256" key="5">
    <source>
        <dbReference type="ARBA" id="ARBA00038868"/>
    </source>
</evidence>
<feature type="domain" description="Peptidase S1" evidence="7">
    <location>
        <begin position="28"/>
        <end position="256"/>
    </location>
</feature>
<evidence type="ECO:0000259" key="7">
    <source>
        <dbReference type="PROSITE" id="PS50240"/>
    </source>
</evidence>
<evidence type="ECO:0000256" key="3">
    <source>
        <dbReference type="ARBA" id="ARBA00023157"/>
    </source>
</evidence>